<evidence type="ECO:0000313" key="5">
    <source>
        <dbReference type="Proteomes" id="UP000054321"/>
    </source>
</evidence>
<sequence>MLLLSHVKTYISGRYTSLGDAEQRNGDTKFCPQPRGISYQHAVFLYILIVFLVVILVAFLLKDPYIPYNDTLGTYETGWKTEIIPDRNTLTLKRVKFYGGILYGENGTVSLSHRPGEPDYFGPPGVETDHAWSLILRDRFIKIEPQYFPPEAAQLSDQDLVNGTWRLETSGLHVLHCLNYVRQSLSPEHYAQCKDLPGLADPRILTHSGHLRHCLEQIRQHLMCQLDMTPTPRTWRPNVHIHHADTDQWHVCRNFDAMRIWMYPLAEHHT</sequence>
<feature type="transmembrane region" description="Helical" evidence="3">
    <location>
        <begin position="43"/>
        <end position="61"/>
    </location>
</feature>
<keyword evidence="3" id="KW-0812">Transmembrane</keyword>
<reference evidence="5" key="2">
    <citation type="submission" date="2015-01" db="EMBL/GenBank/DDBJ databases">
        <title>Evolutionary Origins and Diversification of the Mycorrhizal Mutualists.</title>
        <authorList>
            <consortium name="DOE Joint Genome Institute"/>
            <consortium name="Mycorrhizal Genomics Consortium"/>
            <person name="Kohler A."/>
            <person name="Kuo A."/>
            <person name="Nagy L.G."/>
            <person name="Floudas D."/>
            <person name="Copeland A."/>
            <person name="Barry K.W."/>
            <person name="Cichocki N."/>
            <person name="Veneault-Fourrey C."/>
            <person name="LaButti K."/>
            <person name="Lindquist E.A."/>
            <person name="Lipzen A."/>
            <person name="Lundell T."/>
            <person name="Morin E."/>
            <person name="Murat C."/>
            <person name="Riley R."/>
            <person name="Ohm R."/>
            <person name="Sun H."/>
            <person name="Tunlid A."/>
            <person name="Henrissat B."/>
            <person name="Grigoriev I.V."/>
            <person name="Hibbett D.S."/>
            <person name="Martin F."/>
        </authorList>
    </citation>
    <scope>NUCLEOTIDE SEQUENCE [LARGE SCALE GENOMIC DNA]</scope>
    <source>
        <strain evidence="5">Zn</strain>
    </source>
</reference>
<dbReference type="Proteomes" id="UP000054321">
    <property type="component" value="Unassembled WGS sequence"/>
</dbReference>
<evidence type="ECO:0000256" key="3">
    <source>
        <dbReference type="SAM" id="Phobius"/>
    </source>
</evidence>
<dbReference type="GO" id="GO:0043386">
    <property type="term" value="P:mycotoxin biosynthetic process"/>
    <property type="evidence" value="ECO:0007669"/>
    <property type="project" value="InterPro"/>
</dbReference>
<dbReference type="HOGENOM" id="CLU_042941_2_3_1"/>
<dbReference type="OrthoDB" id="3687641at2759"/>
<protein>
    <recommendedName>
        <fullName evidence="6">DUF3328 domain-containing protein</fullName>
    </recommendedName>
</protein>
<evidence type="ECO:0008006" key="6">
    <source>
        <dbReference type="Google" id="ProtNLM"/>
    </source>
</evidence>
<dbReference type="PANTHER" id="PTHR33365:SF4">
    <property type="entry name" value="CYCLOCHLOROTINE BIOSYNTHESIS PROTEIN O"/>
    <property type="match status" value="1"/>
</dbReference>
<comment type="pathway">
    <text evidence="1">Mycotoxin biosynthesis.</text>
</comment>
<dbReference type="AlphaFoldDB" id="A0A0C3HLX8"/>
<dbReference type="STRING" id="913774.A0A0C3HLX8"/>
<dbReference type="InterPro" id="IPR021765">
    <property type="entry name" value="UstYa-like"/>
</dbReference>
<keyword evidence="3" id="KW-1133">Transmembrane helix</keyword>
<evidence type="ECO:0000313" key="4">
    <source>
        <dbReference type="EMBL" id="KIN09131.1"/>
    </source>
</evidence>
<reference evidence="4 5" key="1">
    <citation type="submission" date="2014-04" db="EMBL/GenBank/DDBJ databases">
        <authorList>
            <consortium name="DOE Joint Genome Institute"/>
            <person name="Kuo A."/>
            <person name="Martino E."/>
            <person name="Perotto S."/>
            <person name="Kohler A."/>
            <person name="Nagy L.G."/>
            <person name="Floudas D."/>
            <person name="Copeland A."/>
            <person name="Barry K.W."/>
            <person name="Cichocki N."/>
            <person name="Veneault-Fourrey C."/>
            <person name="LaButti K."/>
            <person name="Lindquist E.A."/>
            <person name="Lipzen A."/>
            <person name="Lundell T."/>
            <person name="Morin E."/>
            <person name="Murat C."/>
            <person name="Sun H."/>
            <person name="Tunlid A."/>
            <person name="Henrissat B."/>
            <person name="Grigoriev I.V."/>
            <person name="Hibbett D.S."/>
            <person name="Martin F."/>
            <person name="Nordberg H.P."/>
            <person name="Cantor M.N."/>
            <person name="Hua S.X."/>
        </authorList>
    </citation>
    <scope>NUCLEOTIDE SEQUENCE [LARGE SCALE GENOMIC DNA]</scope>
    <source>
        <strain evidence="4 5">Zn</strain>
    </source>
</reference>
<evidence type="ECO:0000256" key="1">
    <source>
        <dbReference type="ARBA" id="ARBA00004685"/>
    </source>
</evidence>
<dbReference type="EMBL" id="KN832870">
    <property type="protein sequence ID" value="KIN09131.1"/>
    <property type="molecule type" value="Genomic_DNA"/>
</dbReference>
<keyword evidence="5" id="KW-1185">Reference proteome</keyword>
<dbReference type="Pfam" id="PF11807">
    <property type="entry name" value="UstYa"/>
    <property type="match status" value="1"/>
</dbReference>
<accession>A0A0C3HLX8</accession>
<dbReference type="PANTHER" id="PTHR33365">
    <property type="entry name" value="YALI0B05434P"/>
    <property type="match status" value="1"/>
</dbReference>
<gene>
    <name evidence="4" type="ORF">OIDMADRAFT_48960</name>
</gene>
<proteinExistence type="inferred from homology"/>
<dbReference type="InParanoid" id="A0A0C3HLX8"/>
<evidence type="ECO:0000256" key="2">
    <source>
        <dbReference type="ARBA" id="ARBA00035112"/>
    </source>
</evidence>
<organism evidence="4 5">
    <name type="scientific">Oidiodendron maius (strain Zn)</name>
    <dbReference type="NCBI Taxonomy" id="913774"/>
    <lineage>
        <taxon>Eukaryota</taxon>
        <taxon>Fungi</taxon>
        <taxon>Dikarya</taxon>
        <taxon>Ascomycota</taxon>
        <taxon>Pezizomycotina</taxon>
        <taxon>Leotiomycetes</taxon>
        <taxon>Leotiomycetes incertae sedis</taxon>
        <taxon>Myxotrichaceae</taxon>
        <taxon>Oidiodendron</taxon>
    </lineage>
</organism>
<comment type="similarity">
    <text evidence="2">Belongs to the ustYa family.</text>
</comment>
<keyword evidence="3" id="KW-0472">Membrane</keyword>
<name>A0A0C3HLX8_OIDMZ</name>